<name>A0AAU9IDD9_9CILI</name>
<comment type="caution">
    <text evidence="4">The sequence shown here is derived from an EMBL/GenBank/DDBJ whole genome shotgun (WGS) entry which is preliminary data.</text>
</comment>
<dbReference type="InterPro" id="IPR001646">
    <property type="entry name" value="5peptide_repeat"/>
</dbReference>
<evidence type="ECO:0000313" key="4">
    <source>
        <dbReference type="EMBL" id="CAG9310168.1"/>
    </source>
</evidence>
<evidence type="ECO:0000313" key="5">
    <source>
        <dbReference type="Proteomes" id="UP001162131"/>
    </source>
</evidence>
<dbReference type="Pfam" id="PF00400">
    <property type="entry name" value="WD40"/>
    <property type="match status" value="3"/>
</dbReference>
<dbReference type="SUPFAM" id="SSF50998">
    <property type="entry name" value="Quinoprotein alcohol dehydrogenase-like"/>
    <property type="match status" value="1"/>
</dbReference>
<dbReference type="EMBL" id="CAJZBQ010000001">
    <property type="protein sequence ID" value="CAG9310168.1"/>
    <property type="molecule type" value="Genomic_DNA"/>
</dbReference>
<dbReference type="InterPro" id="IPR011047">
    <property type="entry name" value="Quinoprotein_ADH-like_sf"/>
</dbReference>
<dbReference type="Gene3D" id="2.160.20.80">
    <property type="entry name" value="E3 ubiquitin-protein ligase SopA"/>
    <property type="match status" value="1"/>
</dbReference>
<reference evidence="4" key="1">
    <citation type="submission" date="2021-09" db="EMBL/GenBank/DDBJ databases">
        <authorList>
            <consortium name="AG Swart"/>
            <person name="Singh M."/>
            <person name="Singh A."/>
            <person name="Seah K."/>
            <person name="Emmerich C."/>
        </authorList>
    </citation>
    <scope>NUCLEOTIDE SEQUENCE</scope>
    <source>
        <strain evidence="4">ATCC30299</strain>
    </source>
</reference>
<dbReference type="PANTHER" id="PTHR19848:SF8">
    <property type="entry name" value="F-BOX AND WD REPEAT DOMAIN CONTAINING 7"/>
    <property type="match status" value="1"/>
</dbReference>
<dbReference type="SUPFAM" id="SSF50978">
    <property type="entry name" value="WD40 repeat-like"/>
    <property type="match status" value="1"/>
</dbReference>
<protein>
    <submittedName>
        <fullName evidence="4">Uncharacterized protein</fullName>
    </submittedName>
</protein>
<dbReference type="SMART" id="SM00320">
    <property type="entry name" value="WD40"/>
    <property type="match status" value="9"/>
</dbReference>
<evidence type="ECO:0000256" key="3">
    <source>
        <dbReference type="PROSITE-ProRule" id="PRU00221"/>
    </source>
</evidence>
<dbReference type="SUPFAM" id="SSF141571">
    <property type="entry name" value="Pentapeptide repeat-like"/>
    <property type="match status" value="1"/>
</dbReference>
<accession>A0AAU9IDD9</accession>
<gene>
    <name evidence="4" type="ORF">BSTOLATCC_MIC377</name>
</gene>
<dbReference type="PROSITE" id="PS50082">
    <property type="entry name" value="WD_REPEATS_2"/>
    <property type="match status" value="1"/>
</dbReference>
<evidence type="ECO:0000256" key="1">
    <source>
        <dbReference type="ARBA" id="ARBA00022574"/>
    </source>
</evidence>
<dbReference type="PANTHER" id="PTHR19848">
    <property type="entry name" value="WD40 REPEAT PROTEIN"/>
    <property type="match status" value="1"/>
</dbReference>
<dbReference type="InterPro" id="IPR036322">
    <property type="entry name" value="WD40_repeat_dom_sf"/>
</dbReference>
<keyword evidence="2" id="KW-0677">Repeat</keyword>
<dbReference type="AlphaFoldDB" id="A0AAU9IDD9"/>
<keyword evidence="5" id="KW-1185">Reference proteome</keyword>
<dbReference type="PROSITE" id="PS50294">
    <property type="entry name" value="WD_REPEATS_REGION"/>
    <property type="match status" value="1"/>
</dbReference>
<dbReference type="Proteomes" id="UP001162131">
    <property type="component" value="Unassembled WGS sequence"/>
</dbReference>
<sequence>MACYIENCSSFPLLICSCSTKGTLICDDHFESHLSEINKYPHIANSIFDSSILESREKLKENNKSTINKSLENFPETKLSLINPELNKIDKEIQSCLIKLRSNLSSKLIKKRNLVNITLNDFSKSKNQYCIKCSQSECKCHFIHYVKNHEKTCKFTIRNFDEKLAYLISQDISKWKNIEIFKGSYFNKIDIKTYPEICDILKNILSKKLQDGLFNLILLSKESSEVSQGSSNAITILNRLDYPLSHRDLRGINIPGADLSSSLIIGTNFKGSNLTNVNFGKANLYSVNFDDCYLAGAEFGESCLSPIKTAGTIVNFSPCGKYIVLCKKNQTEIFICDISSQEIVKIYPTDQRVYHCEYSPCGNYLAIVHQDKVILCNAKVHQYKAILCNAEIFDSVVHTCDEISEIICSFAFSLCSKWLAVGLYNHDIKIWDINTKTQVRYLCGHDSPAISLAFTKNYLISTSDWGLILIWNINLPEKITVIDKLGVLRTVKNKQLVKSRYELTWIVLSQNEKYIYASSKQKLFMWNVEKLEEKTQFSDLTSVFYDWALSPCEKFIAVSNKKGLVQIFDIESQVFTFQILMKPWSSPKIAFSPNDDRLAIAGINEFARSWKYKNPSFKNPEITNRKYDFMVLWAPNEDQFALISREAAVGLIEIWSCKTKKVVREIKWYFGLEVNPIFAFSPHGNHFVLSSYCGLHLHRSTVEYVRDYPLRVSTFVISREGLIALGFIDGHIEIAELYSNKLICKINSSTSKNAHCEDIKLLAFSCDSKRLASASSSGGFIRFWNVKTGDFIAQIQIKPKKLSSLPLASINFAPYQNYLAFTANPCNWVTVCHVNSPEEAIRLYGLSTLSYSQVKFSPCGSLLAAINLNFTIDLWNFEKRMLVYTLKGHLGVINSFDFSLCGKKIISGSEDMTIKCWNIRHLYDDSKEENLICLEWSLKKHELVASGISLSRAVISEKNRELLDFLSKKDIKQSKNYLI</sequence>
<feature type="repeat" description="WD" evidence="3">
    <location>
        <begin position="886"/>
        <end position="920"/>
    </location>
</feature>
<dbReference type="InterPro" id="IPR015943">
    <property type="entry name" value="WD40/YVTN_repeat-like_dom_sf"/>
</dbReference>
<proteinExistence type="predicted"/>
<dbReference type="InterPro" id="IPR001680">
    <property type="entry name" value="WD40_rpt"/>
</dbReference>
<keyword evidence="1 3" id="KW-0853">WD repeat</keyword>
<dbReference type="Gene3D" id="2.130.10.10">
    <property type="entry name" value="YVTN repeat-like/Quinoprotein amine dehydrogenase"/>
    <property type="match status" value="4"/>
</dbReference>
<dbReference type="Pfam" id="PF00805">
    <property type="entry name" value="Pentapeptide"/>
    <property type="match status" value="1"/>
</dbReference>
<evidence type="ECO:0000256" key="2">
    <source>
        <dbReference type="ARBA" id="ARBA00022737"/>
    </source>
</evidence>
<organism evidence="4 5">
    <name type="scientific">Blepharisma stoltei</name>
    <dbReference type="NCBI Taxonomy" id="1481888"/>
    <lineage>
        <taxon>Eukaryota</taxon>
        <taxon>Sar</taxon>
        <taxon>Alveolata</taxon>
        <taxon>Ciliophora</taxon>
        <taxon>Postciliodesmatophora</taxon>
        <taxon>Heterotrichea</taxon>
        <taxon>Heterotrichida</taxon>
        <taxon>Blepharismidae</taxon>
        <taxon>Blepharisma</taxon>
    </lineage>
</organism>